<gene>
    <name evidence="1" type="primary">39</name>
    <name evidence="1" type="ORF">SEA_STEPHIG9_39</name>
</gene>
<dbReference type="EMBL" id="MK937605">
    <property type="protein sequence ID" value="QDH92990.1"/>
    <property type="molecule type" value="Genomic_DNA"/>
</dbReference>
<proteinExistence type="predicted"/>
<dbReference type="Proteomes" id="UP000317263">
    <property type="component" value="Segment"/>
</dbReference>
<evidence type="ECO:0000313" key="1">
    <source>
        <dbReference type="EMBL" id="QDH92990.1"/>
    </source>
</evidence>
<organism evidence="1 2">
    <name type="scientific">Mycobacterium phage Stephig9</name>
    <dbReference type="NCBI Taxonomy" id="2591224"/>
    <lineage>
        <taxon>Viruses</taxon>
        <taxon>Duplodnaviria</taxon>
        <taxon>Heunggongvirae</taxon>
        <taxon>Uroviricota</taxon>
        <taxon>Caudoviricetes</taxon>
        <taxon>Fromanvirus</taxon>
        <taxon>Fromanvirus astro</taxon>
    </lineage>
</organism>
<accession>A0A514DH96</accession>
<sequence>MAVYPKTGVLISIVTDLGGKPTEEFVPVWLEGDELEQFSEIRKAVRAASNGVIDKISRRGLAR</sequence>
<evidence type="ECO:0000313" key="2">
    <source>
        <dbReference type="Proteomes" id="UP000317263"/>
    </source>
</evidence>
<reference evidence="1 2" key="1">
    <citation type="submission" date="2019-05" db="EMBL/GenBank/DDBJ databases">
        <authorList>
            <person name="Chung H.-M."/>
            <person name="Dalia R."/>
            <person name="Diaz J."/>
            <person name="Khakhina S."/>
            <person name="Lee-Soety J.Y."/>
            <person name="Lindberg H.M."/>
            <person name="Pape-Zambito D.A."/>
            <person name="Sunnen C.N."/>
            <person name="Garlena R.A."/>
            <person name="Russell D.A."/>
            <person name="Pope W.H."/>
            <person name="Jacobs-Sera D."/>
            <person name="Hatfull G.F."/>
        </authorList>
    </citation>
    <scope>NUCLEOTIDE SEQUENCE [LARGE SCALE GENOMIC DNA]</scope>
</reference>
<name>A0A514DH96_9CAUD</name>
<protein>
    <submittedName>
        <fullName evidence="1">Uncharacterized protein</fullName>
    </submittedName>
</protein>